<keyword evidence="3" id="KW-1185">Reference proteome</keyword>
<accession>A0AAV5IZ93</accession>
<dbReference type="GO" id="GO:0030552">
    <property type="term" value="F:cAMP binding"/>
    <property type="evidence" value="ECO:0007669"/>
    <property type="project" value="UniProtKB-KW"/>
</dbReference>
<keyword evidence="1" id="KW-0406">Ion transport</keyword>
<proteinExistence type="predicted"/>
<sequence length="214" mass="24396">MQSVIWIVSPASPNSRGDHANNILALVVLRWYVPRAFQIYPLNRCIIKTTGAAAKSSWAVAIYNLQCCKSSSFCAANFVAHQFKRLQNKKLQQAFRYYSHQWRTWGACFIQFAWRSEIAEGNFEDGSCERTLTDNPNNVQHLGDTILASKFAANTSKGSYQKTSVIDSSSNSLKMPQLLRPDMSLISLWATRKFSQHDNKLETLYHIYVNYLAE</sequence>
<protein>
    <submittedName>
        <fullName evidence="2">Uncharacterized protein</fullName>
    </submittedName>
</protein>
<keyword evidence="1" id="KW-0813">Transport</keyword>
<dbReference type="GO" id="GO:0034220">
    <property type="term" value="P:monoatomic ion transmembrane transport"/>
    <property type="evidence" value="ECO:0007669"/>
    <property type="project" value="UniProtKB-KW"/>
</dbReference>
<comment type="caution">
    <text evidence="2">The sequence shown here is derived from an EMBL/GenBank/DDBJ whole genome shotgun (WGS) entry which is preliminary data.</text>
</comment>
<reference evidence="2 3" key="1">
    <citation type="journal article" date="2021" name="Commun. Biol.">
        <title>The genome of Shorea leprosula (Dipterocarpaceae) highlights the ecological relevance of drought in aseasonal tropical rainforests.</title>
        <authorList>
            <person name="Ng K.K.S."/>
            <person name="Kobayashi M.J."/>
            <person name="Fawcett J.A."/>
            <person name="Hatakeyama M."/>
            <person name="Paape T."/>
            <person name="Ng C.H."/>
            <person name="Ang C.C."/>
            <person name="Tnah L.H."/>
            <person name="Lee C.T."/>
            <person name="Nishiyama T."/>
            <person name="Sese J."/>
            <person name="O'Brien M.J."/>
            <person name="Copetti D."/>
            <person name="Mohd Noor M.I."/>
            <person name="Ong R.C."/>
            <person name="Putra M."/>
            <person name="Sireger I.Z."/>
            <person name="Indrioko S."/>
            <person name="Kosugi Y."/>
            <person name="Izuno A."/>
            <person name="Isagi Y."/>
            <person name="Lee S.L."/>
            <person name="Shimizu K.K."/>
        </authorList>
    </citation>
    <scope>NUCLEOTIDE SEQUENCE [LARGE SCALE GENOMIC DNA]</scope>
    <source>
        <strain evidence="2">214</strain>
    </source>
</reference>
<gene>
    <name evidence="2" type="ORF">SLEP1_g19419</name>
</gene>
<dbReference type="PANTHER" id="PTHR45651">
    <property type="entry name" value="CYCLIC NUCLEOTIDE-GATED ION CHANNEL 15-RELATED-RELATED"/>
    <property type="match status" value="1"/>
</dbReference>
<evidence type="ECO:0000256" key="1">
    <source>
        <dbReference type="ARBA" id="ARBA00023303"/>
    </source>
</evidence>
<organism evidence="2 3">
    <name type="scientific">Rubroshorea leprosula</name>
    <dbReference type="NCBI Taxonomy" id="152421"/>
    <lineage>
        <taxon>Eukaryota</taxon>
        <taxon>Viridiplantae</taxon>
        <taxon>Streptophyta</taxon>
        <taxon>Embryophyta</taxon>
        <taxon>Tracheophyta</taxon>
        <taxon>Spermatophyta</taxon>
        <taxon>Magnoliopsida</taxon>
        <taxon>eudicotyledons</taxon>
        <taxon>Gunneridae</taxon>
        <taxon>Pentapetalae</taxon>
        <taxon>rosids</taxon>
        <taxon>malvids</taxon>
        <taxon>Malvales</taxon>
        <taxon>Dipterocarpaceae</taxon>
        <taxon>Rubroshorea</taxon>
    </lineage>
</organism>
<dbReference type="GO" id="GO:0016020">
    <property type="term" value="C:membrane"/>
    <property type="evidence" value="ECO:0007669"/>
    <property type="project" value="UniProtKB-SubCell"/>
</dbReference>
<keyword evidence="1" id="KW-0407">Ion channel</keyword>
<dbReference type="AlphaFoldDB" id="A0AAV5IZ93"/>
<name>A0AAV5IZ93_9ROSI</name>
<dbReference type="PANTHER" id="PTHR45651:SF39">
    <property type="entry name" value="CYCLIC NUCLEOTIDE-GATED ION CHANNEL 18"/>
    <property type="match status" value="1"/>
</dbReference>
<dbReference type="Proteomes" id="UP001054252">
    <property type="component" value="Unassembled WGS sequence"/>
</dbReference>
<evidence type="ECO:0000313" key="2">
    <source>
        <dbReference type="EMBL" id="GKV07673.1"/>
    </source>
</evidence>
<dbReference type="EMBL" id="BPVZ01000028">
    <property type="protein sequence ID" value="GKV07673.1"/>
    <property type="molecule type" value="Genomic_DNA"/>
</dbReference>
<evidence type="ECO:0000313" key="3">
    <source>
        <dbReference type="Proteomes" id="UP001054252"/>
    </source>
</evidence>